<gene>
    <name evidence="2" type="ORF">UFOVP394_37</name>
</gene>
<keyword evidence="1" id="KW-0472">Membrane</keyword>
<evidence type="ECO:0000256" key="1">
    <source>
        <dbReference type="SAM" id="Phobius"/>
    </source>
</evidence>
<accession>A0A6J7X4J8</accession>
<protein>
    <submittedName>
        <fullName evidence="2">Uncharacterized protein</fullName>
    </submittedName>
</protein>
<name>A0A6J7X4J8_9CAUD</name>
<keyword evidence="1" id="KW-1133">Transmembrane helix</keyword>
<sequence>MKLNRKSEPLLWRKPNGKTDWDKMQEVSRGQLRFEAIIAFIALWFLAVIGFSIFG</sequence>
<proteinExistence type="predicted"/>
<dbReference type="EMBL" id="LR798333">
    <property type="protein sequence ID" value="CAB5224230.1"/>
    <property type="molecule type" value="Genomic_DNA"/>
</dbReference>
<organism evidence="2">
    <name type="scientific">uncultured Caudovirales phage</name>
    <dbReference type="NCBI Taxonomy" id="2100421"/>
    <lineage>
        <taxon>Viruses</taxon>
        <taxon>Duplodnaviria</taxon>
        <taxon>Heunggongvirae</taxon>
        <taxon>Uroviricota</taxon>
        <taxon>Caudoviricetes</taxon>
        <taxon>Peduoviridae</taxon>
        <taxon>Maltschvirus</taxon>
        <taxon>Maltschvirus maltsch</taxon>
    </lineage>
</organism>
<keyword evidence="1" id="KW-0812">Transmembrane</keyword>
<feature type="transmembrane region" description="Helical" evidence="1">
    <location>
        <begin position="32"/>
        <end position="54"/>
    </location>
</feature>
<evidence type="ECO:0000313" key="2">
    <source>
        <dbReference type="EMBL" id="CAB5224230.1"/>
    </source>
</evidence>
<reference evidence="2" key="1">
    <citation type="submission" date="2020-05" db="EMBL/GenBank/DDBJ databases">
        <authorList>
            <person name="Chiriac C."/>
            <person name="Salcher M."/>
            <person name="Ghai R."/>
            <person name="Kavagutti S V."/>
        </authorList>
    </citation>
    <scope>NUCLEOTIDE SEQUENCE</scope>
</reference>